<feature type="signal peptide" evidence="1">
    <location>
        <begin position="1"/>
        <end position="23"/>
    </location>
</feature>
<reference evidence="3 4" key="1">
    <citation type="submission" date="2024-06" db="EMBL/GenBank/DDBJ databases">
        <title>Sorghum-associated microbial communities from plants grown in Nebraska, USA.</title>
        <authorList>
            <person name="Schachtman D."/>
        </authorList>
    </citation>
    <scope>NUCLEOTIDE SEQUENCE [LARGE SCALE GENOMIC DNA]</scope>
    <source>
        <strain evidence="3 4">1288</strain>
    </source>
</reference>
<evidence type="ECO:0000256" key="1">
    <source>
        <dbReference type="SAM" id="SignalP"/>
    </source>
</evidence>
<feature type="domain" description="SLH" evidence="2">
    <location>
        <begin position="24"/>
        <end position="81"/>
    </location>
</feature>
<gene>
    <name evidence="3" type="ORF">ABIC55_000993</name>
</gene>
<evidence type="ECO:0000313" key="4">
    <source>
        <dbReference type="Proteomes" id="UP001549104"/>
    </source>
</evidence>
<dbReference type="InterPro" id="IPR051465">
    <property type="entry name" value="Cell_Envelope_Struct_Comp"/>
</dbReference>
<name>A0ABV2K768_SPOPS</name>
<feature type="chain" id="PRO_5046082537" description="SLH domain-containing protein" evidence="1">
    <location>
        <begin position="24"/>
        <end position="330"/>
    </location>
</feature>
<dbReference type="PANTHER" id="PTHR43308:SF5">
    <property type="entry name" value="S-LAYER PROTEIN _ PEPTIDOGLYCAN ENDO-BETA-N-ACETYLGLUCOSAMINIDASE"/>
    <property type="match status" value="1"/>
</dbReference>
<evidence type="ECO:0000313" key="3">
    <source>
        <dbReference type="EMBL" id="MET3655909.1"/>
    </source>
</evidence>
<proteinExistence type="predicted"/>
<dbReference type="PROSITE" id="PS51272">
    <property type="entry name" value="SLH"/>
    <property type="match status" value="3"/>
</dbReference>
<sequence>MRKVLSILLTFVLLLSLAPQTKANNVGFKDVPKSHPNYTEIMYLLEKGVIEPAEKFGVNQKVTREEVAITVAKAIGLDGKKTKTKFKDVPESRHSSGYINSAVRAGIINGYPDGTFKPTQQVTRGHMAAFIANAFKLTNQADIKFKDVPKGSTSYVAVRKLAAANITSGYPDGTFKPNEGLSRAHISAFLARAMNPAFRRASESYYGEWIINQVQAYGVGTYSSEDAESLLGKSLTFTANKASCFGDKPSDIVKVATNPIYTETIIPASDFEKKHRIPFDLLGLKAPITEINVSDSKGHVSTFFIKDDNTLIISGGGTYFELIRKVSKNK</sequence>
<dbReference type="EMBL" id="JBEPME010000001">
    <property type="protein sequence ID" value="MET3655909.1"/>
    <property type="molecule type" value="Genomic_DNA"/>
</dbReference>
<comment type="caution">
    <text evidence="3">The sequence shown here is derived from an EMBL/GenBank/DDBJ whole genome shotgun (WGS) entry which is preliminary data.</text>
</comment>
<feature type="domain" description="SLH" evidence="2">
    <location>
        <begin position="82"/>
        <end position="145"/>
    </location>
</feature>
<dbReference type="Proteomes" id="UP001549104">
    <property type="component" value="Unassembled WGS sequence"/>
</dbReference>
<accession>A0ABV2K768</accession>
<dbReference type="PANTHER" id="PTHR43308">
    <property type="entry name" value="OUTER MEMBRANE PROTEIN ALPHA-RELATED"/>
    <property type="match status" value="1"/>
</dbReference>
<evidence type="ECO:0000259" key="2">
    <source>
        <dbReference type="PROSITE" id="PS51272"/>
    </source>
</evidence>
<keyword evidence="4" id="KW-1185">Reference proteome</keyword>
<organism evidence="3 4">
    <name type="scientific">Sporosarcina psychrophila</name>
    <name type="common">Bacillus psychrophilus</name>
    <dbReference type="NCBI Taxonomy" id="1476"/>
    <lineage>
        <taxon>Bacteria</taxon>
        <taxon>Bacillati</taxon>
        <taxon>Bacillota</taxon>
        <taxon>Bacilli</taxon>
        <taxon>Bacillales</taxon>
        <taxon>Caryophanaceae</taxon>
        <taxon>Sporosarcina</taxon>
    </lineage>
</organism>
<dbReference type="InterPro" id="IPR001119">
    <property type="entry name" value="SLH_dom"/>
</dbReference>
<feature type="domain" description="SLH" evidence="2">
    <location>
        <begin position="146"/>
        <end position="204"/>
    </location>
</feature>
<dbReference type="Pfam" id="PF00395">
    <property type="entry name" value="SLH"/>
    <property type="match status" value="3"/>
</dbReference>
<keyword evidence="1" id="KW-0732">Signal</keyword>
<dbReference type="RefSeq" id="WP_354312380.1">
    <property type="nucleotide sequence ID" value="NZ_JBEPME010000001.1"/>
</dbReference>
<protein>
    <recommendedName>
        <fullName evidence="2">SLH domain-containing protein</fullName>
    </recommendedName>
</protein>